<dbReference type="PANTHER" id="PTHR23028">
    <property type="entry name" value="ACETYLTRANSFERASE"/>
    <property type="match status" value="1"/>
</dbReference>
<keyword evidence="1" id="KW-0472">Membrane</keyword>
<feature type="transmembrane region" description="Helical" evidence="1">
    <location>
        <begin position="200"/>
        <end position="217"/>
    </location>
</feature>
<dbReference type="Pfam" id="PF01757">
    <property type="entry name" value="Acyl_transf_3"/>
    <property type="match status" value="1"/>
</dbReference>
<dbReference type="GO" id="GO:0000271">
    <property type="term" value="P:polysaccharide biosynthetic process"/>
    <property type="evidence" value="ECO:0007669"/>
    <property type="project" value="TreeGrafter"/>
</dbReference>
<evidence type="ECO:0000256" key="1">
    <source>
        <dbReference type="SAM" id="Phobius"/>
    </source>
</evidence>
<organism evidence="3 4">
    <name type="scientific">Tunturiibacter gelidiferens</name>
    <dbReference type="NCBI Taxonomy" id="3069689"/>
    <lineage>
        <taxon>Bacteria</taxon>
        <taxon>Pseudomonadati</taxon>
        <taxon>Acidobacteriota</taxon>
        <taxon>Terriglobia</taxon>
        <taxon>Terriglobales</taxon>
        <taxon>Acidobacteriaceae</taxon>
        <taxon>Tunturiibacter</taxon>
    </lineage>
</organism>
<evidence type="ECO:0000313" key="3">
    <source>
        <dbReference type="EMBL" id="MBB5329054.1"/>
    </source>
</evidence>
<feature type="transmembrane region" description="Helical" evidence="1">
    <location>
        <begin position="52"/>
        <end position="71"/>
    </location>
</feature>
<feature type="domain" description="Acyltransferase 3" evidence="2">
    <location>
        <begin position="13"/>
        <end position="316"/>
    </location>
</feature>
<dbReference type="EMBL" id="JACHEB010000005">
    <property type="protein sequence ID" value="MBB5329054.1"/>
    <property type="molecule type" value="Genomic_DNA"/>
</dbReference>
<feature type="transmembrane region" description="Helical" evidence="1">
    <location>
        <begin position="293"/>
        <end position="320"/>
    </location>
</feature>
<dbReference type="GO" id="GO:0016747">
    <property type="term" value="F:acyltransferase activity, transferring groups other than amino-acyl groups"/>
    <property type="evidence" value="ECO:0007669"/>
    <property type="project" value="InterPro"/>
</dbReference>
<dbReference type="InterPro" id="IPR002656">
    <property type="entry name" value="Acyl_transf_3_dom"/>
</dbReference>
<dbReference type="Proteomes" id="UP000535182">
    <property type="component" value="Unassembled WGS sequence"/>
</dbReference>
<keyword evidence="1" id="KW-0812">Transmembrane</keyword>
<feature type="transmembrane region" description="Helical" evidence="1">
    <location>
        <begin position="223"/>
        <end position="244"/>
    </location>
</feature>
<comment type="caution">
    <text evidence="3">The sequence shown here is derived from an EMBL/GenBank/DDBJ whole genome shotgun (WGS) entry which is preliminary data.</text>
</comment>
<dbReference type="GO" id="GO:0016020">
    <property type="term" value="C:membrane"/>
    <property type="evidence" value="ECO:0007669"/>
    <property type="project" value="TreeGrafter"/>
</dbReference>
<keyword evidence="1" id="KW-1133">Transmembrane helix</keyword>
<feature type="transmembrane region" description="Helical" evidence="1">
    <location>
        <begin position="265"/>
        <end position="287"/>
    </location>
</feature>
<feature type="transmembrane region" description="Helical" evidence="1">
    <location>
        <begin position="12"/>
        <end position="31"/>
    </location>
</feature>
<evidence type="ECO:0000313" key="4">
    <source>
        <dbReference type="Proteomes" id="UP000535182"/>
    </source>
</evidence>
<dbReference type="AlphaFoldDB" id="A0A9X0QF30"/>
<reference evidence="3 4" key="1">
    <citation type="submission" date="2020-08" db="EMBL/GenBank/DDBJ databases">
        <title>Genomic Encyclopedia of Type Strains, Phase IV (KMG-V): Genome sequencing to study the core and pangenomes of soil and plant-associated prokaryotes.</title>
        <authorList>
            <person name="Whitman W."/>
        </authorList>
    </citation>
    <scope>NUCLEOTIDE SEQUENCE [LARGE SCALE GENOMIC DNA]</scope>
    <source>
        <strain evidence="3 4">X5P2</strain>
    </source>
</reference>
<feature type="transmembrane region" description="Helical" evidence="1">
    <location>
        <begin position="133"/>
        <end position="156"/>
    </location>
</feature>
<name>A0A9X0QF30_9BACT</name>
<feature type="transmembrane region" description="Helical" evidence="1">
    <location>
        <begin position="168"/>
        <end position="188"/>
    </location>
</feature>
<dbReference type="PANTHER" id="PTHR23028:SF53">
    <property type="entry name" value="ACYL_TRANSF_3 DOMAIN-CONTAINING PROTEIN"/>
    <property type="match status" value="1"/>
</dbReference>
<protein>
    <submittedName>
        <fullName evidence="3">Peptidoglycan/LPS O-acetylase OafA/YrhL</fullName>
    </submittedName>
</protein>
<sequence>MKTAFLLCFGGWMGVDLFFVLSGFLITGILLDTRELPGYFTNFYARRALRIFPLYYTVLALLFLMTPWLHLEWHTGHLAYLIYAGNIAYNLDPSLGSVRPAVSFLHLWSLAVEEQFYFVWPLLVILVGSWRRLAWICGGLSIGGLILRICLLLWLPRGDAYEWCYAQLPTHMDGLLFGALGAISVRAIPFDEVVIRAKRVLPFALATLLIVIAWGGIDFHSVPMIVVGFPALAATFACIVLFALKPEGAVNRICSLSGFRFVGRYSYGMYVYHILFWPVLAAVQPWLQSRLHSVVLGGVCFVLLMLMATMVTAVVSYEVYERQWLKLKGRFTYQKQAAEFAA</sequence>
<proteinExistence type="predicted"/>
<keyword evidence="4" id="KW-1185">Reference proteome</keyword>
<gene>
    <name evidence="3" type="ORF">HDF14_002670</name>
</gene>
<evidence type="ECO:0000259" key="2">
    <source>
        <dbReference type="Pfam" id="PF01757"/>
    </source>
</evidence>
<dbReference type="InterPro" id="IPR050879">
    <property type="entry name" value="Acyltransferase_3"/>
</dbReference>
<accession>A0A9X0QF30</accession>
<feature type="transmembrane region" description="Helical" evidence="1">
    <location>
        <begin position="105"/>
        <end position="126"/>
    </location>
</feature>